<name>A0A5N6S827_ASPPS</name>
<proteinExistence type="predicted"/>
<sequence length="181" mass="20241">MRWFSAAFQNLRAAVQKYLSFMGSLPCPAFETIDSEEDLTSLRPLSSSSTVQLPTPPLSQVVVAGKPLKNAIVGTYEPRTKIIVLDGSHLPIPFKAEVPLQSCKLKRFESEPTLSSNGHIDVSFTYVNIKAWTAVVSVPYRDVKVQLARSAFPAYQQDYDYPAPPNPVRLMQLRQHNFVKC</sequence>
<gene>
    <name evidence="1" type="ORF">BDV38DRAFT_276479</name>
</gene>
<dbReference type="RefSeq" id="XP_031906881.1">
    <property type="nucleotide sequence ID" value="XM_032058223.1"/>
</dbReference>
<reference evidence="1 2" key="1">
    <citation type="submission" date="2019-04" db="EMBL/GenBank/DDBJ databases">
        <title>Friends and foes A comparative genomics study of 23 Aspergillus species from section Flavi.</title>
        <authorList>
            <consortium name="DOE Joint Genome Institute"/>
            <person name="Kjaerbolling I."/>
            <person name="Vesth T."/>
            <person name="Frisvad J.C."/>
            <person name="Nybo J.L."/>
            <person name="Theobald S."/>
            <person name="Kildgaard S."/>
            <person name="Isbrandt T."/>
            <person name="Kuo A."/>
            <person name="Sato A."/>
            <person name="Lyhne E.K."/>
            <person name="Kogle M.E."/>
            <person name="Wiebenga A."/>
            <person name="Kun R.S."/>
            <person name="Lubbers R.J."/>
            <person name="Makela M.R."/>
            <person name="Barry K."/>
            <person name="Chovatia M."/>
            <person name="Clum A."/>
            <person name="Daum C."/>
            <person name="Haridas S."/>
            <person name="He G."/>
            <person name="LaButti K."/>
            <person name="Lipzen A."/>
            <person name="Mondo S."/>
            <person name="Riley R."/>
            <person name="Salamov A."/>
            <person name="Simmons B.A."/>
            <person name="Magnuson J.K."/>
            <person name="Henrissat B."/>
            <person name="Mortensen U.H."/>
            <person name="Larsen T.O."/>
            <person name="Devries R.P."/>
            <person name="Grigoriev I.V."/>
            <person name="Machida M."/>
            <person name="Baker S.E."/>
            <person name="Andersen M.R."/>
        </authorList>
    </citation>
    <scope>NUCLEOTIDE SEQUENCE [LARGE SCALE GENOMIC DNA]</scope>
    <source>
        <strain evidence="1 2">CBS 117625</strain>
    </source>
</reference>
<dbReference type="OrthoDB" id="10536905at2759"/>
<dbReference type="GeneID" id="43642433"/>
<dbReference type="AlphaFoldDB" id="A0A5N6S827"/>
<keyword evidence="2" id="KW-1185">Reference proteome</keyword>
<organism evidence="1 2">
    <name type="scientific">Aspergillus pseudotamarii</name>
    <dbReference type="NCBI Taxonomy" id="132259"/>
    <lineage>
        <taxon>Eukaryota</taxon>
        <taxon>Fungi</taxon>
        <taxon>Dikarya</taxon>
        <taxon>Ascomycota</taxon>
        <taxon>Pezizomycotina</taxon>
        <taxon>Eurotiomycetes</taxon>
        <taxon>Eurotiomycetidae</taxon>
        <taxon>Eurotiales</taxon>
        <taxon>Aspergillaceae</taxon>
        <taxon>Aspergillus</taxon>
        <taxon>Aspergillus subgen. Circumdati</taxon>
    </lineage>
</organism>
<accession>A0A5N6S827</accession>
<evidence type="ECO:0000313" key="2">
    <source>
        <dbReference type="Proteomes" id="UP000325672"/>
    </source>
</evidence>
<dbReference type="Proteomes" id="UP000325672">
    <property type="component" value="Unassembled WGS sequence"/>
</dbReference>
<evidence type="ECO:0000313" key="1">
    <source>
        <dbReference type="EMBL" id="KAE8130818.1"/>
    </source>
</evidence>
<dbReference type="EMBL" id="ML743694">
    <property type="protein sequence ID" value="KAE8130818.1"/>
    <property type="molecule type" value="Genomic_DNA"/>
</dbReference>
<protein>
    <submittedName>
        <fullName evidence="1">Uncharacterized protein</fullName>
    </submittedName>
</protein>